<gene>
    <name evidence="7" type="ORF">FEMY_23050</name>
</gene>
<dbReference type="STRING" id="1789004.FEMY_23050"/>
<dbReference type="GO" id="GO:0004803">
    <property type="term" value="F:transposase activity"/>
    <property type="evidence" value="ECO:0007669"/>
    <property type="project" value="UniProtKB-UniRule"/>
</dbReference>
<dbReference type="Proteomes" id="UP000075653">
    <property type="component" value="Unassembled WGS sequence"/>
</dbReference>
<dbReference type="PANTHER" id="PTHR33217">
    <property type="entry name" value="TRANSPOSASE FOR INSERTION SEQUENCE ELEMENT IS1081"/>
    <property type="match status" value="1"/>
</dbReference>
<evidence type="ECO:0000256" key="6">
    <source>
        <dbReference type="RuleBase" id="RU365089"/>
    </source>
</evidence>
<accession>A0A149VVF0</accession>
<organism evidence="7 8">
    <name type="scientific">Ferrovum myxofaciens</name>
    <dbReference type="NCBI Taxonomy" id="416213"/>
    <lineage>
        <taxon>Bacteria</taxon>
        <taxon>Pseudomonadati</taxon>
        <taxon>Pseudomonadota</taxon>
        <taxon>Betaproteobacteria</taxon>
        <taxon>Ferrovales</taxon>
        <taxon>Ferrovaceae</taxon>
        <taxon>Ferrovum</taxon>
    </lineage>
</organism>
<dbReference type="InterPro" id="IPR001207">
    <property type="entry name" value="Transposase_mutator"/>
</dbReference>
<name>A0A149VVF0_9PROT</name>
<dbReference type="EMBL" id="LRRD01000100">
    <property type="protein sequence ID" value="KXW57179.1"/>
    <property type="molecule type" value="Genomic_DNA"/>
</dbReference>
<keyword evidence="6" id="KW-0814">Transposable element</keyword>
<dbReference type="PANTHER" id="PTHR33217:SF9">
    <property type="entry name" value="MUTATOR FAMILY TRANSPOSASE"/>
    <property type="match status" value="1"/>
</dbReference>
<keyword evidence="4 6" id="KW-0238">DNA-binding</keyword>
<comment type="similarity">
    <text evidence="2 6">Belongs to the transposase mutator family.</text>
</comment>
<evidence type="ECO:0000256" key="1">
    <source>
        <dbReference type="ARBA" id="ARBA00002190"/>
    </source>
</evidence>
<comment type="caution">
    <text evidence="7">The sequence shown here is derived from an EMBL/GenBank/DDBJ whole genome shotgun (WGS) entry which is preliminary data.</text>
</comment>
<protein>
    <recommendedName>
        <fullName evidence="6">Mutator family transposase</fullName>
    </recommendedName>
</protein>
<dbReference type="GO" id="GO:0003677">
    <property type="term" value="F:DNA binding"/>
    <property type="evidence" value="ECO:0007669"/>
    <property type="project" value="UniProtKB-UniRule"/>
</dbReference>
<evidence type="ECO:0000256" key="5">
    <source>
        <dbReference type="ARBA" id="ARBA00023172"/>
    </source>
</evidence>
<evidence type="ECO:0000313" key="8">
    <source>
        <dbReference type="Proteomes" id="UP000075653"/>
    </source>
</evidence>
<dbReference type="PATRIC" id="fig|1789004.3.peg.2428"/>
<proteinExistence type="inferred from homology"/>
<keyword evidence="3 6" id="KW-0815">Transposition</keyword>
<evidence type="ECO:0000256" key="3">
    <source>
        <dbReference type="ARBA" id="ARBA00022578"/>
    </source>
</evidence>
<comment type="function">
    <text evidence="1 6">Required for the transposition of the insertion element.</text>
</comment>
<evidence type="ECO:0000313" key="7">
    <source>
        <dbReference type="EMBL" id="KXW57179.1"/>
    </source>
</evidence>
<keyword evidence="5 6" id="KW-0233">DNA recombination</keyword>
<dbReference type="GO" id="GO:0006313">
    <property type="term" value="P:DNA transposition"/>
    <property type="evidence" value="ECO:0007669"/>
    <property type="project" value="UniProtKB-UniRule"/>
</dbReference>
<reference evidence="7 8" key="1">
    <citation type="submission" date="2016-01" db="EMBL/GenBank/DDBJ databases">
        <title>Genome sequence of the acidophilic iron oxidising Ferrovum strain Z-31.</title>
        <authorList>
            <person name="Poehlein A."/>
            <person name="Ullrich S.R."/>
            <person name="Schloemann M."/>
            <person name="Muehling M."/>
            <person name="Daniel R."/>
        </authorList>
    </citation>
    <scope>NUCLEOTIDE SEQUENCE [LARGE SCALE GENOMIC DNA]</scope>
    <source>
        <strain evidence="7 8">Z-31</strain>
    </source>
</reference>
<evidence type="ECO:0000256" key="2">
    <source>
        <dbReference type="ARBA" id="ARBA00010961"/>
    </source>
</evidence>
<evidence type="ECO:0000256" key="4">
    <source>
        <dbReference type="ARBA" id="ARBA00023125"/>
    </source>
</evidence>
<sequence>MAIGDGHRESKESWKDVLLGLKQRGLQAGPLLAVGDGAMGFWAAMEEVFPQTGRQPLLVPQMGNILNALPKSQHGRAKADMQAIWMAATREEAQAAFAKFVGSYQAKYPKAVEKLEKDRDSLLAFYDFPAEHWQHIRTTNPIESTFATVRHRTSRTRNCVSRATFLGLAFKLIEEAEKSWRRIRGVEKIELLLKGVPFKDGEPVQDNLPVQQKLAA</sequence>
<dbReference type="AlphaFoldDB" id="A0A149VVF0"/>
<dbReference type="NCBIfam" id="NF033543">
    <property type="entry name" value="transpos_IS256"/>
    <property type="match status" value="1"/>
</dbReference>
<dbReference type="Pfam" id="PF00872">
    <property type="entry name" value="Transposase_mut"/>
    <property type="match status" value="1"/>
</dbReference>
<keyword evidence="8" id="KW-1185">Reference proteome</keyword>